<accession>A0A8R1YTR8</accession>
<protein>
    <submittedName>
        <fullName evidence="1">Uncharacterized protein</fullName>
    </submittedName>
</protein>
<dbReference type="EnsemblMetazoa" id="PPA37000.1">
    <property type="protein sequence ID" value="PPA37000.1"/>
    <property type="gene ID" value="WBGene00275369"/>
</dbReference>
<proteinExistence type="predicted"/>
<name>A0A2A6BFR1_PRIPA</name>
<organism evidence="1 2">
    <name type="scientific">Pristionchus pacificus</name>
    <name type="common">Parasitic nematode worm</name>
    <dbReference type="NCBI Taxonomy" id="54126"/>
    <lineage>
        <taxon>Eukaryota</taxon>
        <taxon>Metazoa</taxon>
        <taxon>Ecdysozoa</taxon>
        <taxon>Nematoda</taxon>
        <taxon>Chromadorea</taxon>
        <taxon>Rhabditida</taxon>
        <taxon>Rhabditina</taxon>
        <taxon>Diplogasteromorpha</taxon>
        <taxon>Diplogasteroidea</taxon>
        <taxon>Neodiplogasteridae</taxon>
        <taxon>Pristionchus</taxon>
    </lineage>
</organism>
<sequence length="130" mass="14001">MHLPRSEFGQVIPKFQTESLVEFRIEPAEDTCNSPVLDMGCTTSSESAPEEEAALTTDYISARLGLAMLQVNKAAAGLASSSTNIASDLQRELAQALIRKAKNDGCTVSIINGELYIDYKYVGQLPGDCV</sequence>
<keyword evidence="2" id="KW-1185">Reference proteome</keyword>
<reference evidence="1" key="2">
    <citation type="submission" date="2022-06" db="UniProtKB">
        <authorList>
            <consortium name="EnsemblMetazoa"/>
        </authorList>
    </citation>
    <scope>IDENTIFICATION</scope>
    <source>
        <strain evidence="1">PS312</strain>
    </source>
</reference>
<evidence type="ECO:0000313" key="2">
    <source>
        <dbReference type="Proteomes" id="UP000005239"/>
    </source>
</evidence>
<dbReference type="OrthoDB" id="5837977at2759"/>
<dbReference type="Proteomes" id="UP000005239">
    <property type="component" value="Unassembled WGS sequence"/>
</dbReference>
<dbReference type="AlphaFoldDB" id="A0A2A6BFR1"/>
<reference evidence="2" key="1">
    <citation type="journal article" date="2008" name="Nat. Genet.">
        <title>The Pristionchus pacificus genome provides a unique perspective on nematode lifestyle and parasitism.</title>
        <authorList>
            <person name="Dieterich C."/>
            <person name="Clifton S.W."/>
            <person name="Schuster L.N."/>
            <person name="Chinwalla A."/>
            <person name="Delehaunty K."/>
            <person name="Dinkelacker I."/>
            <person name="Fulton L."/>
            <person name="Fulton R."/>
            <person name="Godfrey J."/>
            <person name="Minx P."/>
            <person name="Mitreva M."/>
            <person name="Roeseler W."/>
            <person name="Tian H."/>
            <person name="Witte H."/>
            <person name="Yang S.P."/>
            <person name="Wilson R.K."/>
            <person name="Sommer R.J."/>
        </authorList>
    </citation>
    <scope>NUCLEOTIDE SEQUENCE [LARGE SCALE GENOMIC DNA]</scope>
    <source>
        <strain evidence="2">PS312</strain>
    </source>
</reference>
<accession>A0A2A6BFR1</accession>
<evidence type="ECO:0000313" key="1">
    <source>
        <dbReference type="EnsemblMetazoa" id="PPA37000.1"/>
    </source>
</evidence>
<gene>
    <name evidence="1" type="primary">WBGene00275369</name>
</gene>